<dbReference type="PANTHER" id="PTHR43095:SF3">
    <property type="entry name" value="L-XYLULOSE_3-KETO-L-GULONATE KINASE"/>
    <property type="match status" value="1"/>
</dbReference>
<dbReference type="InterPro" id="IPR043129">
    <property type="entry name" value="ATPase_NBD"/>
</dbReference>
<dbReference type="RefSeq" id="WP_058580193.1">
    <property type="nucleotide sequence ID" value="NZ_LOPU01000004.1"/>
</dbReference>
<organism evidence="6 7">
    <name type="scientific">Haloprofundus marisrubri</name>
    <dbReference type="NCBI Taxonomy" id="1514971"/>
    <lineage>
        <taxon>Archaea</taxon>
        <taxon>Methanobacteriati</taxon>
        <taxon>Methanobacteriota</taxon>
        <taxon>Stenosarchaea group</taxon>
        <taxon>Halobacteria</taxon>
        <taxon>Halobacteriales</taxon>
        <taxon>Haloferacaceae</taxon>
        <taxon>Haloprofundus</taxon>
    </lineage>
</organism>
<dbReference type="OrthoDB" id="26592at2157"/>
<keyword evidence="7" id="KW-1185">Reference proteome</keyword>
<keyword evidence="2 3" id="KW-0418">Kinase</keyword>
<dbReference type="InterPro" id="IPR018484">
    <property type="entry name" value="FGGY_N"/>
</dbReference>
<dbReference type="InterPro" id="IPR018483">
    <property type="entry name" value="Carb_kinase_FGGY_CS"/>
</dbReference>
<feature type="domain" description="Carbohydrate kinase FGGY N-terminal" evidence="4">
    <location>
        <begin position="1"/>
        <end position="246"/>
    </location>
</feature>
<dbReference type="InterPro" id="IPR018485">
    <property type="entry name" value="FGGY_C"/>
</dbReference>
<evidence type="ECO:0000313" key="6">
    <source>
        <dbReference type="EMBL" id="KTG11459.1"/>
    </source>
</evidence>
<dbReference type="Gene3D" id="3.30.420.40">
    <property type="match status" value="2"/>
</dbReference>
<dbReference type="EMBL" id="LOPU01000004">
    <property type="protein sequence ID" value="KTG11459.1"/>
    <property type="molecule type" value="Genomic_DNA"/>
</dbReference>
<dbReference type="GO" id="GO:0016773">
    <property type="term" value="F:phosphotransferase activity, alcohol group as acceptor"/>
    <property type="evidence" value="ECO:0007669"/>
    <property type="project" value="InterPro"/>
</dbReference>
<dbReference type="InterPro" id="IPR000577">
    <property type="entry name" value="Carb_kinase_FGGY"/>
</dbReference>
<name>A0A0W1REE8_9EURY</name>
<dbReference type="GO" id="GO:0005975">
    <property type="term" value="P:carbohydrate metabolic process"/>
    <property type="evidence" value="ECO:0007669"/>
    <property type="project" value="InterPro"/>
</dbReference>
<sequence length="511" mass="57454">MFIGIDIGHTNLKAVAYDSEWEVVGSHGIEAGMKHPSDDRHEIPIEERWDLTMDCLASLTDQISQSGDIDCIGLTGGGGGLYPLDENEEPFMNGIPLLDERAKGVLRRWKEDGTFNDISERTGIPIPPGAALLSLRWLKENEPENYDRIAHIFNLKDIVRYKLTGEKALEISDATFSFTNHETQDYDDALFDLAGVEEKRDALPELAGSSYEIAGYTTEEVQRDTDIPEGTPVITGAHDACANALGVGAIEENVVTTAGGTWSLSTMVLDSPTVDLDSWCCENFLERGTWMLEIAQPTGTVSLDWFVDEYFEEEKQQAEEENQRVWSIIEEQLEDVSTTALFHPFLLGNPYGYLYQDNATGSFTGLTNQDGRFEMLRAIYEAISFMHRWQIEQFERELRVNEVRFTGGAAKSKFWAQMFADVFDTKITMTEKKESGCFGAAMLAAIGIGEISGLEETTEYVTVTEEYSPRGDEQREHFEQKYNAFTEMAVLLEEIWNIHEGLRSSELATYN</sequence>
<dbReference type="CDD" id="cd07802">
    <property type="entry name" value="ASKHA_NBD_FGGY_EcLyxK-like"/>
    <property type="match status" value="1"/>
</dbReference>
<evidence type="ECO:0000256" key="2">
    <source>
        <dbReference type="ARBA" id="ARBA00022777"/>
    </source>
</evidence>
<dbReference type="PIRSF" id="PIRSF000538">
    <property type="entry name" value="GlpK"/>
    <property type="match status" value="1"/>
</dbReference>
<evidence type="ECO:0000313" key="7">
    <source>
        <dbReference type="Proteomes" id="UP000054387"/>
    </source>
</evidence>
<keyword evidence="1 3" id="KW-0808">Transferase</keyword>
<feature type="domain" description="Carbohydrate kinase FGGY C-terminal" evidence="5">
    <location>
        <begin position="259"/>
        <end position="446"/>
    </location>
</feature>
<dbReference type="STRING" id="1514971.AUR64_04180"/>
<comment type="caution">
    <text evidence="6">The sequence shown here is derived from an EMBL/GenBank/DDBJ whole genome shotgun (WGS) entry which is preliminary data.</text>
</comment>
<comment type="similarity">
    <text evidence="3">Belongs to the FGGY kinase family.</text>
</comment>
<evidence type="ECO:0000256" key="1">
    <source>
        <dbReference type="ARBA" id="ARBA00022679"/>
    </source>
</evidence>
<dbReference type="SUPFAM" id="SSF53067">
    <property type="entry name" value="Actin-like ATPase domain"/>
    <property type="match status" value="2"/>
</dbReference>
<evidence type="ECO:0000256" key="3">
    <source>
        <dbReference type="RuleBase" id="RU003733"/>
    </source>
</evidence>
<evidence type="ECO:0000259" key="4">
    <source>
        <dbReference type="Pfam" id="PF00370"/>
    </source>
</evidence>
<gene>
    <name evidence="6" type="ORF">AUR64_04180</name>
</gene>
<dbReference type="Pfam" id="PF02782">
    <property type="entry name" value="FGGY_C"/>
    <property type="match status" value="1"/>
</dbReference>
<dbReference type="GO" id="GO:0016301">
    <property type="term" value="F:kinase activity"/>
    <property type="evidence" value="ECO:0007669"/>
    <property type="project" value="UniProtKB-KW"/>
</dbReference>
<evidence type="ECO:0000259" key="5">
    <source>
        <dbReference type="Pfam" id="PF02782"/>
    </source>
</evidence>
<dbReference type="Pfam" id="PF00370">
    <property type="entry name" value="FGGY_N"/>
    <property type="match status" value="1"/>
</dbReference>
<evidence type="ECO:0008006" key="8">
    <source>
        <dbReference type="Google" id="ProtNLM"/>
    </source>
</evidence>
<accession>A0A0W1REE8</accession>
<protein>
    <recommendedName>
        <fullName evidence="8">Carbohydrate kinase</fullName>
    </recommendedName>
</protein>
<dbReference type="InterPro" id="IPR050406">
    <property type="entry name" value="FGGY_Carb_Kinase"/>
</dbReference>
<dbReference type="PANTHER" id="PTHR43095">
    <property type="entry name" value="SUGAR KINASE"/>
    <property type="match status" value="1"/>
</dbReference>
<dbReference type="Proteomes" id="UP000054387">
    <property type="component" value="Unassembled WGS sequence"/>
</dbReference>
<reference evidence="6 7" key="1">
    <citation type="submission" date="2015-12" db="EMBL/GenBank/DDBJ databases">
        <title>Haloprofundus marisrubri gen. nov., sp. nov., an extremely halophilic archaeon isolated from the Discovery deep brine-seawater interface in the Red Sea.</title>
        <authorList>
            <person name="Zhang G."/>
            <person name="Stingl U."/>
            <person name="Rashid M."/>
        </authorList>
    </citation>
    <scope>NUCLEOTIDE SEQUENCE [LARGE SCALE GENOMIC DNA]</scope>
    <source>
        <strain evidence="6 7">SB9</strain>
    </source>
</reference>
<dbReference type="AlphaFoldDB" id="A0A0W1REE8"/>
<proteinExistence type="inferred from homology"/>
<dbReference type="PROSITE" id="PS00445">
    <property type="entry name" value="FGGY_KINASES_2"/>
    <property type="match status" value="1"/>
</dbReference>